<dbReference type="EC" id="2.4.1.227" evidence="10"/>
<comment type="subcellular location">
    <subcellularLocation>
        <location evidence="10">Cell membrane</location>
        <topology evidence="10">Peripheral membrane protein</topology>
        <orientation evidence="10">Cytoplasmic side</orientation>
    </subcellularLocation>
</comment>
<dbReference type="GO" id="GO:0050511">
    <property type="term" value="F:undecaprenyldiphospho-muramoylpentapeptide beta-N-acetylglucosaminyltransferase activity"/>
    <property type="evidence" value="ECO:0007669"/>
    <property type="project" value="UniProtKB-UniRule"/>
</dbReference>
<accession>A0A7T3CFI1</accession>
<feature type="binding site" evidence="10">
    <location>
        <position position="128"/>
    </location>
    <ligand>
        <name>UDP-N-acetyl-alpha-D-glucosamine</name>
        <dbReference type="ChEBI" id="CHEBI:57705"/>
    </ligand>
</feature>
<reference evidence="13 14" key="1">
    <citation type="submission" date="2020-12" db="EMBL/GenBank/DDBJ databases">
        <title>FDA dAtabase for Regulatory Grade micrObial Sequences (FDA-ARGOS): Supporting development and validation of Infectious Disease Dx tests.</title>
        <authorList>
            <person name="Sproer C."/>
            <person name="Gronow S."/>
            <person name="Severitt S."/>
            <person name="Schroder I."/>
            <person name="Tallon L."/>
            <person name="Sadzewicz L."/>
            <person name="Zhao X."/>
            <person name="Boylan J."/>
            <person name="Ott S."/>
            <person name="Bowen H."/>
            <person name="Vavikolanu K."/>
            <person name="Mehta A."/>
            <person name="Aluvathingal J."/>
            <person name="Nadendla S."/>
            <person name="Lowell S."/>
            <person name="Myers T."/>
            <person name="Yan Y."/>
            <person name="Sichtig H."/>
        </authorList>
    </citation>
    <scope>NUCLEOTIDE SEQUENCE [LARGE SCALE GENOMIC DNA]</scope>
    <source>
        <strain evidence="13 14">FDAARGOS_864</strain>
    </source>
</reference>
<keyword evidence="5 10" id="KW-0133">Cell shape</keyword>
<dbReference type="NCBIfam" id="TIGR01133">
    <property type="entry name" value="murG"/>
    <property type="match status" value="1"/>
</dbReference>
<proteinExistence type="inferred from homology"/>
<dbReference type="Pfam" id="PF03033">
    <property type="entry name" value="Glyco_transf_28"/>
    <property type="match status" value="1"/>
</dbReference>
<evidence type="ECO:0000259" key="12">
    <source>
        <dbReference type="Pfam" id="PF04101"/>
    </source>
</evidence>
<evidence type="ECO:0000313" key="13">
    <source>
        <dbReference type="EMBL" id="QPT53206.1"/>
    </source>
</evidence>
<dbReference type="RefSeq" id="WP_129358124.1">
    <property type="nucleotide sequence ID" value="NZ_CP065738.1"/>
</dbReference>
<evidence type="ECO:0000256" key="8">
    <source>
        <dbReference type="ARBA" id="ARBA00023306"/>
    </source>
</evidence>
<evidence type="ECO:0000256" key="7">
    <source>
        <dbReference type="ARBA" id="ARBA00023136"/>
    </source>
</evidence>
<keyword evidence="7 10" id="KW-0472">Membrane</keyword>
<comment type="caution">
    <text evidence="10">Lacks conserved residue(s) required for the propagation of feature annotation.</text>
</comment>
<evidence type="ECO:0000256" key="6">
    <source>
        <dbReference type="ARBA" id="ARBA00022984"/>
    </source>
</evidence>
<evidence type="ECO:0000256" key="9">
    <source>
        <dbReference type="ARBA" id="ARBA00023316"/>
    </source>
</evidence>
<keyword evidence="1 10" id="KW-1003">Cell membrane</keyword>
<feature type="binding site" evidence="10">
    <location>
        <position position="201"/>
    </location>
    <ligand>
        <name>UDP-N-acetyl-alpha-D-glucosamine</name>
        <dbReference type="ChEBI" id="CHEBI:57705"/>
    </ligand>
</feature>
<name>A0A7T3CFI1_9MICC</name>
<dbReference type="InterPro" id="IPR006009">
    <property type="entry name" value="GlcNAc_MurG"/>
</dbReference>
<dbReference type="InterPro" id="IPR007235">
    <property type="entry name" value="Glyco_trans_28_C"/>
</dbReference>
<dbReference type="CDD" id="cd03785">
    <property type="entry name" value="GT28_MurG"/>
    <property type="match status" value="1"/>
</dbReference>
<comment type="similarity">
    <text evidence="10">Belongs to the glycosyltransferase 28 family. MurG subfamily.</text>
</comment>
<evidence type="ECO:0000256" key="3">
    <source>
        <dbReference type="ARBA" id="ARBA00022676"/>
    </source>
</evidence>
<dbReference type="GO" id="GO:0051301">
    <property type="term" value="P:cell division"/>
    <property type="evidence" value="ECO:0007669"/>
    <property type="project" value="UniProtKB-KW"/>
</dbReference>
<dbReference type="KEGG" id="rkr:I6G21_07960"/>
<dbReference type="EMBL" id="CP065738">
    <property type="protein sequence ID" value="QPT53206.1"/>
    <property type="molecule type" value="Genomic_DNA"/>
</dbReference>
<dbReference type="GO" id="GO:0005886">
    <property type="term" value="C:plasma membrane"/>
    <property type="evidence" value="ECO:0007669"/>
    <property type="project" value="UniProtKB-SubCell"/>
</dbReference>
<feature type="binding site" evidence="10">
    <location>
        <position position="300"/>
    </location>
    <ligand>
        <name>UDP-N-acetyl-alpha-D-glucosamine</name>
        <dbReference type="ChEBI" id="CHEBI:57705"/>
    </ligand>
</feature>
<evidence type="ECO:0000256" key="1">
    <source>
        <dbReference type="ARBA" id="ARBA00022475"/>
    </source>
</evidence>
<dbReference type="GO" id="GO:0008360">
    <property type="term" value="P:regulation of cell shape"/>
    <property type="evidence" value="ECO:0007669"/>
    <property type="project" value="UniProtKB-KW"/>
</dbReference>
<comment type="function">
    <text evidence="10">Cell wall formation. Catalyzes the transfer of a GlcNAc subunit on undecaprenyl-pyrophosphoryl-MurNAc-pentapeptide (lipid intermediate I) to form undecaprenyl-pyrophosphoryl-MurNAc-(pentapeptide)GlcNAc (lipid intermediate II).</text>
</comment>
<dbReference type="SUPFAM" id="SSF53756">
    <property type="entry name" value="UDP-Glycosyltransferase/glycogen phosphorylase"/>
    <property type="match status" value="1"/>
</dbReference>
<keyword evidence="4 10" id="KW-0808">Transferase</keyword>
<comment type="catalytic activity">
    <reaction evidence="10">
        <text>di-trans,octa-cis-undecaprenyl diphospho-N-acetyl-alpha-D-muramoyl-L-alanyl-D-glutamyl-meso-2,6-diaminopimeloyl-D-alanyl-D-alanine + UDP-N-acetyl-alpha-D-glucosamine = di-trans,octa-cis-undecaprenyl diphospho-[N-acetyl-alpha-D-glucosaminyl-(1-&gt;4)]-N-acetyl-alpha-D-muramoyl-L-alanyl-D-glutamyl-meso-2,6-diaminopimeloyl-D-alanyl-D-alanine + UDP + H(+)</text>
        <dbReference type="Rhea" id="RHEA:31227"/>
        <dbReference type="ChEBI" id="CHEBI:15378"/>
        <dbReference type="ChEBI" id="CHEBI:57705"/>
        <dbReference type="ChEBI" id="CHEBI:58223"/>
        <dbReference type="ChEBI" id="CHEBI:61387"/>
        <dbReference type="ChEBI" id="CHEBI:61388"/>
        <dbReference type="EC" id="2.4.1.227"/>
    </reaction>
</comment>
<feature type="domain" description="Glycosyltransferase family 28 N-terminal" evidence="11">
    <location>
        <begin position="7"/>
        <end position="145"/>
    </location>
</feature>
<organism evidence="13 14">
    <name type="scientific">Rothia kristinae</name>
    <dbReference type="NCBI Taxonomy" id="37923"/>
    <lineage>
        <taxon>Bacteria</taxon>
        <taxon>Bacillati</taxon>
        <taxon>Actinomycetota</taxon>
        <taxon>Actinomycetes</taxon>
        <taxon>Micrococcales</taxon>
        <taxon>Micrococcaceae</taxon>
        <taxon>Rothia</taxon>
    </lineage>
</organism>
<feature type="domain" description="Glycosyl transferase family 28 C-terminal" evidence="12">
    <location>
        <begin position="194"/>
        <end position="359"/>
    </location>
</feature>
<dbReference type="Proteomes" id="UP000594975">
    <property type="component" value="Chromosome"/>
</dbReference>
<sequence>MNPSPSVIVAGGGTAGHITPMLAVADAVRRLRPQARITAVGTADRMEARLVPEAGYDLEFIDRVPMPRRPSADLLRLPLRFSRAVGQARRILRRHEADVVLGVGGYVCTPMYLAAAREGIPVVIHEANRRPGLANRVGARRAAVVAAAFPDTPLRGARARTVGMPLRGPVAAMDRAAERAAARRDLGLREELPTIVLTGGSLGAAAMNRTVRAVLQTPAWRQAGVQLLHITGRGKQLLDDQGQPVQAPRYHQVEFVDGMHRAYAAADLLVARAGAATVSEAAAVGCPSVFVPLPIGNGEQALNAESLVAADAALLVPDAQFTPGWFLDHVLPLAQDPERLERMSRAASRLGVRDAAEQMARLVLEAAESSQNPKEQSR</sequence>
<keyword evidence="6 10" id="KW-0573">Peptidoglycan synthesis</keyword>
<keyword evidence="3 10" id="KW-0328">Glycosyltransferase</keyword>
<gene>
    <name evidence="10 13" type="primary">murG</name>
    <name evidence="13" type="ORF">I6G21_07960</name>
</gene>
<feature type="binding site" evidence="10">
    <location>
        <position position="167"/>
    </location>
    <ligand>
        <name>UDP-N-acetyl-alpha-D-glucosamine</name>
        <dbReference type="ChEBI" id="CHEBI:57705"/>
    </ligand>
</feature>
<feature type="binding site" evidence="10">
    <location>
        <begin position="14"/>
        <end position="16"/>
    </location>
    <ligand>
        <name>UDP-N-acetyl-alpha-D-glucosamine</name>
        <dbReference type="ChEBI" id="CHEBI:57705"/>
    </ligand>
</feature>
<protein>
    <recommendedName>
        <fullName evidence="10">UDP-N-acetylglucosamine--N-acetylmuramyl-(pentapeptide) pyrophosphoryl-undecaprenol N-acetylglucosamine transferase</fullName>
        <ecNumber evidence="10">2.4.1.227</ecNumber>
    </recommendedName>
    <alternativeName>
        <fullName evidence="10">Undecaprenyl-PP-MurNAc-pentapeptide-UDPGlcNAc GlcNAc transferase</fullName>
    </alternativeName>
</protein>
<dbReference type="PANTHER" id="PTHR21015">
    <property type="entry name" value="UDP-N-ACETYLGLUCOSAMINE--N-ACETYLMURAMYL-(PENTAPEPTIDE) PYROPHOSPHORYL-UNDECAPRENOL N-ACETYLGLUCOSAMINE TRANSFERASE 1"/>
    <property type="match status" value="1"/>
</dbReference>
<comment type="pathway">
    <text evidence="10">Cell wall biogenesis; peptidoglycan biosynthesis.</text>
</comment>
<dbReference type="GO" id="GO:0009252">
    <property type="term" value="P:peptidoglycan biosynthetic process"/>
    <property type="evidence" value="ECO:0007669"/>
    <property type="project" value="UniProtKB-UniRule"/>
</dbReference>
<dbReference type="GO" id="GO:0071555">
    <property type="term" value="P:cell wall organization"/>
    <property type="evidence" value="ECO:0007669"/>
    <property type="project" value="UniProtKB-KW"/>
</dbReference>
<dbReference type="UniPathway" id="UPA00219"/>
<dbReference type="AlphaFoldDB" id="A0A7T3CFI1"/>
<evidence type="ECO:0000256" key="4">
    <source>
        <dbReference type="ARBA" id="ARBA00022679"/>
    </source>
</evidence>
<dbReference type="GO" id="GO:0005975">
    <property type="term" value="P:carbohydrate metabolic process"/>
    <property type="evidence" value="ECO:0007669"/>
    <property type="project" value="InterPro"/>
</dbReference>
<evidence type="ECO:0000313" key="14">
    <source>
        <dbReference type="Proteomes" id="UP000594975"/>
    </source>
</evidence>
<dbReference type="Pfam" id="PF04101">
    <property type="entry name" value="Glyco_tran_28_C"/>
    <property type="match status" value="1"/>
</dbReference>
<dbReference type="GeneID" id="61263320"/>
<keyword evidence="2 10" id="KW-0132">Cell division</keyword>
<dbReference type="InterPro" id="IPR004276">
    <property type="entry name" value="GlycoTrans_28_N"/>
</dbReference>
<evidence type="ECO:0000259" key="11">
    <source>
        <dbReference type="Pfam" id="PF03033"/>
    </source>
</evidence>
<dbReference type="HAMAP" id="MF_00033">
    <property type="entry name" value="MurG"/>
    <property type="match status" value="1"/>
</dbReference>
<keyword evidence="9 10" id="KW-0961">Cell wall biogenesis/degradation</keyword>
<dbReference type="Gene3D" id="3.40.50.2000">
    <property type="entry name" value="Glycogen Phosphorylase B"/>
    <property type="match status" value="2"/>
</dbReference>
<dbReference type="PANTHER" id="PTHR21015:SF22">
    <property type="entry name" value="GLYCOSYLTRANSFERASE"/>
    <property type="match status" value="1"/>
</dbReference>
<evidence type="ECO:0000256" key="10">
    <source>
        <dbReference type="HAMAP-Rule" id="MF_00033"/>
    </source>
</evidence>
<evidence type="ECO:0000256" key="2">
    <source>
        <dbReference type="ARBA" id="ARBA00022618"/>
    </source>
</evidence>
<keyword evidence="8 10" id="KW-0131">Cell cycle</keyword>
<evidence type="ECO:0000256" key="5">
    <source>
        <dbReference type="ARBA" id="ARBA00022960"/>
    </source>
</evidence>